<dbReference type="Proteomes" id="UP001066276">
    <property type="component" value="Chromosome 4_2"/>
</dbReference>
<evidence type="ECO:0000313" key="3">
    <source>
        <dbReference type="Proteomes" id="UP001066276"/>
    </source>
</evidence>
<keyword evidence="3" id="KW-1185">Reference proteome</keyword>
<feature type="compositionally biased region" description="Basic residues" evidence="1">
    <location>
        <begin position="56"/>
        <end position="67"/>
    </location>
</feature>
<protein>
    <submittedName>
        <fullName evidence="2">Uncharacterized protein</fullName>
    </submittedName>
</protein>
<gene>
    <name evidence="2" type="ORF">NDU88_002455</name>
</gene>
<accession>A0AAV7SET4</accession>
<comment type="caution">
    <text evidence="2">The sequence shown here is derived from an EMBL/GenBank/DDBJ whole genome shotgun (WGS) entry which is preliminary data.</text>
</comment>
<feature type="compositionally biased region" description="Basic and acidic residues" evidence="1">
    <location>
        <begin position="17"/>
        <end position="38"/>
    </location>
</feature>
<sequence length="113" mass="13013">MVDLVYIQHGPTGARSTDWEMTHPDPEGAKPVKGERGGGRTSWRNGTRHSVVQSGRRGRKVSRTRKQRKEDATQSRVRLSRGGRERELRMRKPATFLEERGLSRYKDRQGKEV</sequence>
<feature type="region of interest" description="Disordered" evidence="1">
    <location>
        <begin position="1"/>
        <end position="92"/>
    </location>
</feature>
<name>A0AAV7SET4_PLEWA</name>
<reference evidence="2" key="1">
    <citation type="journal article" date="2022" name="bioRxiv">
        <title>Sequencing and chromosome-scale assembly of the giantPleurodeles waltlgenome.</title>
        <authorList>
            <person name="Brown T."/>
            <person name="Elewa A."/>
            <person name="Iarovenko S."/>
            <person name="Subramanian E."/>
            <person name="Araus A.J."/>
            <person name="Petzold A."/>
            <person name="Susuki M."/>
            <person name="Suzuki K.-i.T."/>
            <person name="Hayashi T."/>
            <person name="Toyoda A."/>
            <person name="Oliveira C."/>
            <person name="Osipova E."/>
            <person name="Leigh N.D."/>
            <person name="Simon A."/>
            <person name="Yun M.H."/>
        </authorList>
    </citation>
    <scope>NUCLEOTIDE SEQUENCE</scope>
    <source>
        <strain evidence="2">20211129_DDA</strain>
        <tissue evidence="2">Liver</tissue>
    </source>
</reference>
<evidence type="ECO:0000256" key="1">
    <source>
        <dbReference type="SAM" id="MobiDB-lite"/>
    </source>
</evidence>
<feature type="compositionally biased region" description="Polar residues" evidence="1">
    <location>
        <begin position="42"/>
        <end position="53"/>
    </location>
</feature>
<dbReference type="EMBL" id="JANPWB010000008">
    <property type="protein sequence ID" value="KAJ1161975.1"/>
    <property type="molecule type" value="Genomic_DNA"/>
</dbReference>
<evidence type="ECO:0000313" key="2">
    <source>
        <dbReference type="EMBL" id="KAJ1161975.1"/>
    </source>
</evidence>
<dbReference type="AlphaFoldDB" id="A0AAV7SET4"/>
<proteinExistence type="predicted"/>
<organism evidence="2 3">
    <name type="scientific">Pleurodeles waltl</name>
    <name type="common">Iberian ribbed newt</name>
    <dbReference type="NCBI Taxonomy" id="8319"/>
    <lineage>
        <taxon>Eukaryota</taxon>
        <taxon>Metazoa</taxon>
        <taxon>Chordata</taxon>
        <taxon>Craniata</taxon>
        <taxon>Vertebrata</taxon>
        <taxon>Euteleostomi</taxon>
        <taxon>Amphibia</taxon>
        <taxon>Batrachia</taxon>
        <taxon>Caudata</taxon>
        <taxon>Salamandroidea</taxon>
        <taxon>Salamandridae</taxon>
        <taxon>Pleurodelinae</taxon>
        <taxon>Pleurodeles</taxon>
    </lineage>
</organism>